<protein>
    <submittedName>
        <fullName evidence="3">AsmA family protein</fullName>
    </submittedName>
</protein>
<evidence type="ECO:0000313" key="3">
    <source>
        <dbReference type="EMBL" id="NEX63786.1"/>
    </source>
</evidence>
<dbReference type="RefSeq" id="WP_163967725.1">
    <property type="nucleotide sequence ID" value="NZ_JAAIVB010000075.1"/>
</dbReference>
<evidence type="ECO:0000259" key="2">
    <source>
        <dbReference type="Pfam" id="PF05170"/>
    </source>
</evidence>
<dbReference type="PANTHER" id="PTHR30441">
    <property type="entry name" value="DUF748 DOMAIN-CONTAINING PROTEIN"/>
    <property type="match status" value="1"/>
</dbReference>
<name>A0A6B3SXD9_9BURK</name>
<gene>
    <name evidence="3" type="ORF">G3574_22130</name>
</gene>
<dbReference type="EMBL" id="JAAIVB010000075">
    <property type="protein sequence ID" value="NEX63786.1"/>
    <property type="molecule type" value="Genomic_DNA"/>
</dbReference>
<sequence>MKKILKIALVAVAALAILLIGAAAVISATFDPNDYKPLIIRQVQEKKQRTLVIPGDIKLSFFPKLGADLGKLSLSEHGGAGEFAAVDHAKVSLALFPLLRRQLVVDHVQVDGLRVSVKRFKDGTTSIDDLLSKDEKGGQALRFDIDGVRVSNARLRYDDRQQDRVIDIDRLALDTGRLADGAASKLKVTAALKVDHPKVDADISLNTGFRVDLAAGRYAVNGLDADIKGALLDFRDLALKLGGNADLAPAAKRFSLEDIKINGTARQADGTLELSLAVPRLAVTDRKVEGGKLDGQVKSSGKERQLGATFSMPSFDGTPAAFRIPALSLDAFLRDAGTDVSAKISGALAGDIEKLSLSSPQLAMRLSGKNAGKAVEGNITTSLAADLGRQVIDLPAMSLQLALPTDGGSLSLKSKGSMNLNLDKHSLASAFTGTLDDSAFDAKIGMTAFSPPAFRFDIGIDKLDLDRYQSRPPADAPQPAKPQADAAADKPIDVSALKSLHAEGSLRVGAFKVRNLRGTNLSAQLHSAGGEARLGPIAAELYGGRLAGEASVAATTPARVSMRQALSGIDVGPLLKDFTGKNMLDGRGNVQLDVRGSGATTAQIKRALDGSARVELKDGAVRGINLAKVIRDAKAKIGVIRGGEAPQSGVSSENEKTDFSDLSASVRIANGIAHNDDLSVKSPLLRIGGAGDIDLGADKLDYLVKATVVSSLQGQGGPELEALKGLTVPVKLSGPFSSIQWHIDFAGLASELARQKVDEKKEEVRSRAQKAIDEQKGKVQEQIQDKLKGLFGR</sequence>
<evidence type="ECO:0000313" key="4">
    <source>
        <dbReference type="Proteomes" id="UP000482155"/>
    </source>
</evidence>
<evidence type="ECO:0000256" key="1">
    <source>
        <dbReference type="SAM" id="MobiDB-lite"/>
    </source>
</evidence>
<keyword evidence="4" id="KW-1185">Reference proteome</keyword>
<reference evidence="3 4" key="1">
    <citation type="submission" date="2020-02" db="EMBL/GenBank/DDBJ databases">
        <authorList>
            <person name="Kim M.K."/>
        </authorList>
    </citation>
    <scope>NUCLEOTIDE SEQUENCE [LARGE SCALE GENOMIC DNA]</scope>
    <source>
        <strain evidence="3 4">17J57-3</strain>
    </source>
</reference>
<dbReference type="Proteomes" id="UP000482155">
    <property type="component" value="Unassembled WGS sequence"/>
</dbReference>
<feature type="domain" description="AsmA" evidence="2">
    <location>
        <begin position="1"/>
        <end position="677"/>
    </location>
</feature>
<dbReference type="AlphaFoldDB" id="A0A6B3SXD9"/>
<organism evidence="3 4">
    <name type="scientific">Noviherbaspirillum galbum</name>
    <dbReference type="NCBI Taxonomy" id="2709383"/>
    <lineage>
        <taxon>Bacteria</taxon>
        <taxon>Pseudomonadati</taxon>
        <taxon>Pseudomonadota</taxon>
        <taxon>Betaproteobacteria</taxon>
        <taxon>Burkholderiales</taxon>
        <taxon>Oxalobacteraceae</taxon>
        <taxon>Noviherbaspirillum</taxon>
    </lineage>
</organism>
<dbReference type="PANTHER" id="PTHR30441:SF4">
    <property type="entry name" value="PROTEIN ASMA"/>
    <property type="match status" value="1"/>
</dbReference>
<accession>A0A6B3SXD9</accession>
<dbReference type="GO" id="GO:0005886">
    <property type="term" value="C:plasma membrane"/>
    <property type="evidence" value="ECO:0007669"/>
    <property type="project" value="TreeGrafter"/>
</dbReference>
<dbReference type="Pfam" id="PF05170">
    <property type="entry name" value="AsmA"/>
    <property type="match status" value="1"/>
</dbReference>
<comment type="caution">
    <text evidence="3">The sequence shown here is derived from an EMBL/GenBank/DDBJ whole genome shotgun (WGS) entry which is preliminary data.</text>
</comment>
<dbReference type="InterPro" id="IPR052894">
    <property type="entry name" value="AsmA-related"/>
</dbReference>
<dbReference type="GO" id="GO:0090313">
    <property type="term" value="P:regulation of protein targeting to membrane"/>
    <property type="evidence" value="ECO:0007669"/>
    <property type="project" value="TreeGrafter"/>
</dbReference>
<dbReference type="InterPro" id="IPR007844">
    <property type="entry name" value="AsmA"/>
</dbReference>
<feature type="region of interest" description="Disordered" evidence="1">
    <location>
        <begin position="468"/>
        <end position="488"/>
    </location>
</feature>
<proteinExistence type="predicted"/>